<dbReference type="Gene3D" id="1.10.600.10">
    <property type="entry name" value="Farnesyl Diphosphate Synthase"/>
    <property type="match status" value="1"/>
</dbReference>
<name>A0A238TCE5_9NEIS</name>
<dbReference type="EMBL" id="FXUV02000021">
    <property type="protein sequence ID" value="SNB67538.1"/>
    <property type="molecule type" value="Genomic_DNA"/>
</dbReference>
<dbReference type="NCBIfam" id="TIGR03465">
    <property type="entry name" value="HpnD"/>
    <property type="match status" value="1"/>
</dbReference>
<dbReference type="AlphaFoldDB" id="A0A238TCE5"/>
<keyword evidence="4" id="KW-1185">Reference proteome</keyword>
<dbReference type="SFLD" id="SFLDS00005">
    <property type="entry name" value="Isoprenoid_Synthase_Type_I"/>
    <property type="match status" value="1"/>
</dbReference>
<dbReference type="Pfam" id="PF00494">
    <property type="entry name" value="SQS_PSY"/>
    <property type="match status" value="1"/>
</dbReference>
<dbReference type="GO" id="GO:0051996">
    <property type="term" value="F:squalene synthase [NAD(P)H] activity"/>
    <property type="evidence" value="ECO:0007669"/>
    <property type="project" value="InterPro"/>
</dbReference>
<gene>
    <name evidence="3" type="primary">crtB_1</name>
    <name evidence="3" type="ORF">KEBURONENSIS_00207</name>
</gene>
<reference evidence="2" key="1">
    <citation type="submission" date="2017-05" db="EMBL/GenBank/DDBJ databases">
        <authorList>
            <person name="Song R."/>
            <person name="Chenine A.L."/>
            <person name="Ruprecht R.M."/>
        </authorList>
    </citation>
    <scope>NUCLEOTIDE SEQUENCE</scope>
    <source>
        <strain evidence="2">Kingella_eburonensis</strain>
    </source>
</reference>
<dbReference type="InterPro" id="IPR033904">
    <property type="entry name" value="Trans_IPPS_HH"/>
</dbReference>
<dbReference type="Proteomes" id="UP000215450">
    <property type="component" value="Unassembled WGS sequence"/>
</dbReference>
<dbReference type="PROSITE" id="PS01045">
    <property type="entry name" value="SQUALEN_PHYTOEN_SYN_2"/>
    <property type="match status" value="1"/>
</dbReference>
<sequence length="286" mass="33058">MNSEMTPIEYCREKVRSSGSSFLTSFYFLSPEQVDAMTVLYAFCRELDDVVDDCVDKNQARELLSKWRADLAKVFQAALPEFPVNQALAEIVPVFRLPENELVELINGMEMDLDSVRYENFADLQQYCYRVAGVVGLLIAQILGFEDERTLLYAEKLGLALQLTNIMRDVGEDALMGRIYLPLDELARFRVSEADVLARRYSPEFERFMRFQLERAQETYREAVALLPERDRQSQKVGLIMGGIYYALLLEMEKVGWQRVLAGKTRLSKWGKLWAALRVWLFGFKP</sequence>
<dbReference type="SUPFAM" id="SSF48576">
    <property type="entry name" value="Terpenoid synthases"/>
    <property type="match status" value="1"/>
</dbReference>
<dbReference type="InterPro" id="IPR044843">
    <property type="entry name" value="Trans_IPPS_bact-type"/>
</dbReference>
<evidence type="ECO:0000313" key="2">
    <source>
        <dbReference type="EMBL" id="SMQ12324.1"/>
    </source>
</evidence>
<dbReference type="InterPro" id="IPR008949">
    <property type="entry name" value="Isoprenoid_synthase_dom_sf"/>
</dbReference>
<protein>
    <submittedName>
        <fullName evidence="3">All-trans-phytoene synthase</fullName>
        <ecNumber evidence="3">2.5.1.99</ecNumber>
    </submittedName>
</protein>
<keyword evidence="1 3" id="KW-0808">Transferase</keyword>
<accession>A0A238TCE5</accession>
<dbReference type="InterPro" id="IPR002060">
    <property type="entry name" value="Squ/phyt_synthse"/>
</dbReference>
<dbReference type="EMBL" id="FXUV01000019">
    <property type="protein sequence ID" value="SMQ12324.1"/>
    <property type="molecule type" value="Genomic_DNA"/>
</dbReference>
<dbReference type="SFLD" id="SFLDG01212">
    <property type="entry name" value="Phytoene_synthase_like"/>
    <property type="match status" value="1"/>
</dbReference>
<dbReference type="PANTHER" id="PTHR31480">
    <property type="entry name" value="BIFUNCTIONAL LYCOPENE CYCLASE/PHYTOENE SYNTHASE"/>
    <property type="match status" value="1"/>
</dbReference>
<dbReference type="GO" id="GO:0016117">
    <property type="term" value="P:carotenoid biosynthetic process"/>
    <property type="evidence" value="ECO:0007669"/>
    <property type="project" value="InterPro"/>
</dbReference>
<dbReference type="EC" id="2.5.1.99" evidence="3"/>
<evidence type="ECO:0000313" key="3">
    <source>
        <dbReference type="EMBL" id="SNB67538.1"/>
    </source>
</evidence>
<dbReference type="InterPro" id="IPR017828">
    <property type="entry name" value="SQ_synth_HpnD-like"/>
</dbReference>
<dbReference type="SFLD" id="SFLDG01018">
    <property type="entry name" value="Squalene/Phytoene_Synthase_Lik"/>
    <property type="match status" value="1"/>
</dbReference>
<dbReference type="GO" id="GO:0004311">
    <property type="term" value="F:geranylgeranyl diphosphate synthase activity"/>
    <property type="evidence" value="ECO:0007669"/>
    <property type="project" value="InterPro"/>
</dbReference>
<proteinExistence type="predicted"/>
<dbReference type="STRING" id="1522312.GCA_900177895_00917"/>
<organism evidence="3 4">
    <name type="scientific">Kingella negevensis</name>
    <dbReference type="NCBI Taxonomy" id="1522312"/>
    <lineage>
        <taxon>Bacteria</taxon>
        <taxon>Pseudomonadati</taxon>
        <taxon>Pseudomonadota</taxon>
        <taxon>Betaproteobacteria</taxon>
        <taxon>Neisseriales</taxon>
        <taxon>Neisseriaceae</taxon>
        <taxon>Kingella</taxon>
    </lineage>
</organism>
<evidence type="ECO:0000256" key="1">
    <source>
        <dbReference type="ARBA" id="ARBA00022679"/>
    </source>
</evidence>
<evidence type="ECO:0000313" key="4">
    <source>
        <dbReference type="Proteomes" id="UP000215450"/>
    </source>
</evidence>
<dbReference type="CDD" id="cd00683">
    <property type="entry name" value="Trans_IPPS_HH"/>
    <property type="match status" value="1"/>
</dbReference>
<dbReference type="InterPro" id="IPR019845">
    <property type="entry name" value="Squalene/phytoene_synthase_CS"/>
</dbReference>
<reference evidence="3 4" key="2">
    <citation type="submission" date="2017-06" db="EMBL/GenBank/DDBJ databases">
        <authorList>
            <person name="Kim H.J."/>
            <person name="Triplett B.A."/>
        </authorList>
    </citation>
    <scope>NUCLEOTIDE SEQUENCE [LARGE SCALE GENOMIC DNA]</scope>
    <source>
        <strain evidence="3">Kingella_eburonensis</strain>
    </source>
</reference>